<dbReference type="InterPro" id="IPR051625">
    <property type="entry name" value="Signaling_Regulatory_Domain"/>
</dbReference>
<organism evidence="2 3">
    <name type="scientific">Cyphomyrmex costatus</name>
    <dbReference type="NCBI Taxonomy" id="456900"/>
    <lineage>
        <taxon>Eukaryota</taxon>
        <taxon>Metazoa</taxon>
        <taxon>Ecdysozoa</taxon>
        <taxon>Arthropoda</taxon>
        <taxon>Hexapoda</taxon>
        <taxon>Insecta</taxon>
        <taxon>Pterygota</taxon>
        <taxon>Neoptera</taxon>
        <taxon>Endopterygota</taxon>
        <taxon>Hymenoptera</taxon>
        <taxon>Apocrita</taxon>
        <taxon>Aculeata</taxon>
        <taxon>Formicoidea</taxon>
        <taxon>Formicidae</taxon>
        <taxon>Myrmicinae</taxon>
        <taxon>Cyphomyrmex</taxon>
    </lineage>
</organism>
<dbReference type="Gene3D" id="2.130.10.30">
    <property type="entry name" value="Regulator of chromosome condensation 1/beta-lactamase-inhibitor protein II"/>
    <property type="match status" value="1"/>
</dbReference>
<evidence type="ECO:0000313" key="2">
    <source>
        <dbReference type="EMBL" id="KYM93970.1"/>
    </source>
</evidence>
<evidence type="ECO:0000313" key="3">
    <source>
        <dbReference type="Proteomes" id="UP000078542"/>
    </source>
</evidence>
<protein>
    <submittedName>
        <fullName evidence="2">RCC1 and BTB domain-containing protein 1</fullName>
    </submittedName>
</protein>
<proteinExistence type="predicted"/>
<dbReference type="InterPro" id="IPR009091">
    <property type="entry name" value="RCC1/BLIP-II"/>
</dbReference>
<keyword evidence="3" id="KW-1185">Reference proteome</keyword>
<dbReference type="PANTHER" id="PTHR22872">
    <property type="entry name" value="BTK-BINDING PROTEIN-RELATED"/>
    <property type="match status" value="1"/>
</dbReference>
<dbReference type="AlphaFoldDB" id="A0A151I7A6"/>
<accession>A0A151I7A6</accession>
<dbReference type="Proteomes" id="UP000078542">
    <property type="component" value="Unassembled WGS sequence"/>
</dbReference>
<dbReference type="Pfam" id="PF13540">
    <property type="entry name" value="RCC1_2"/>
    <property type="match status" value="1"/>
</dbReference>
<name>A0A151I7A6_9HYME</name>
<gene>
    <name evidence="2" type="ORF">ALC62_15415</name>
</gene>
<dbReference type="STRING" id="456900.A0A151I7A6"/>
<evidence type="ECO:0000256" key="1">
    <source>
        <dbReference type="ARBA" id="ARBA00022737"/>
    </source>
</evidence>
<keyword evidence="1" id="KW-0677">Repeat</keyword>
<dbReference type="EMBL" id="KQ978438">
    <property type="protein sequence ID" value="KYM93970.1"/>
    <property type="molecule type" value="Genomic_DNA"/>
</dbReference>
<sequence length="69" mass="7819">MHDHVTDHNFMTNPCKVVELSGKTIVKIVCGHFHTLALTDKGVVYAWGVNYKKQLSSLHKNKIISPFKI</sequence>
<dbReference type="SUPFAM" id="SSF50985">
    <property type="entry name" value="RCC1/BLIP-II"/>
    <property type="match status" value="1"/>
</dbReference>
<reference evidence="2 3" key="1">
    <citation type="submission" date="2016-03" db="EMBL/GenBank/DDBJ databases">
        <title>Cyphomyrmex costatus WGS genome.</title>
        <authorList>
            <person name="Nygaard S."/>
            <person name="Hu H."/>
            <person name="Boomsma J."/>
            <person name="Zhang G."/>
        </authorList>
    </citation>
    <scope>NUCLEOTIDE SEQUENCE [LARGE SCALE GENOMIC DNA]</scope>
    <source>
        <strain evidence="2">MS0001</strain>
        <tissue evidence="2">Whole body</tissue>
    </source>
</reference>